<proteinExistence type="predicted"/>
<evidence type="ECO:0000313" key="2">
    <source>
        <dbReference type="Proteomes" id="UP000433737"/>
    </source>
</evidence>
<dbReference type="InterPro" id="IPR013360">
    <property type="entry name" value="Pilus_4_PilW"/>
</dbReference>
<comment type="caution">
    <text evidence="1">The sequence shown here is derived from an EMBL/GenBank/DDBJ whole genome shotgun (WGS) entry which is preliminary data.</text>
</comment>
<dbReference type="Proteomes" id="UP000433737">
    <property type="component" value="Unassembled WGS sequence"/>
</dbReference>
<dbReference type="SMART" id="SM00028">
    <property type="entry name" value="TPR"/>
    <property type="match status" value="3"/>
</dbReference>
<organism evidence="1 2">
    <name type="scientific">Pantoea brenneri</name>
    <dbReference type="NCBI Taxonomy" id="472694"/>
    <lineage>
        <taxon>Bacteria</taxon>
        <taxon>Pseudomonadati</taxon>
        <taxon>Pseudomonadota</taxon>
        <taxon>Gammaproteobacteria</taxon>
        <taxon>Enterobacterales</taxon>
        <taxon>Erwiniaceae</taxon>
        <taxon>Pantoea</taxon>
    </lineage>
</organism>
<dbReference type="InterPro" id="IPR011990">
    <property type="entry name" value="TPR-like_helical_dom_sf"/>
</dbReference>
<dbReference type="Gene3D" id="1.25.40.10">
    <property type="entry name" value="Tetratricopeptide repeat domain"/>
    <property type="match status" value="1"/>
</dbReference>
<dbReference type="InterPro" id="IPR019734">
    <property type="entry name" value="TPR_rpt"/>
</dbReference>
<dbReference type="PROSITE" id="PS51257">
    <property type="entry name" value="PROKAR_LIPOPROTEIN"/>
    <property type="match status" value="1"/>
</dbReference>
<dbReference type="SUPFAM" id="SSF48452">
    <property type="entry name" value="TPR-like"/>
    <property type="match status" value="1"/>
</dbReference>
<dbReference type="AlphaFoldDB" id="A0AAX3J3S9"/>
<protein>
    <submittedName>
        <fullName evidence="1">Pilus assembly protein PilW</fullName>
    </submittedName>
</protein>
<dbReference type="NCBIfam" id="TIGR02521">
    <property type="entry name" value="type_IV_pilW"/>
    <property type="match status" value="1"/>
</dbReference>
<sequence length="245" mass="26932">MMSKGLPGILLALFVVSGCVSQTQSPGASELRLQLGMHYLAGGDEAAAERNFLRAQAAAPDDYRVSLALARLAQKRGNRAAARAHYQLAQQQAPLNGFVANNYGAFLCALRQYGEAHQQFSRAGDAQQIDARIDALELAGFCYLQAGDFAVARRELRQAIETDDRKAGAVLAEAEKLMADNQLANAQILLDIYQQQRPETARSLALHLRFAALQGNAADVSRYGDRLARRFPQSIQYQRYLANEY</sequence>
<reference evidence="1 2" key="1">
    <citation type="submission" date="2019-10" db="EMBL/GenBank/DDBJ databases">
        <authorList>
            <person name="Karimi E."/>
        </authorList>
    </citation>
    <scope>NUCLEOTIDE SEQUENCE [LARGE SCALE GENOMIC DNA]</scope>
    <source>
        <strain evidence="1">Pantoea sp. 111</strain>
    </source>
</reference>
<dbReference type="EMBL" id="CABWMH010000007">
    <property type="protein sequence ID" value="VXB50498.1"/>
    <property type="molecule type" value="Genomic_DNA"/>
</dbReference>
<accession>A0AAX3J3S9</accession>
<name>A0AAX3J3S9_9GAMM</name>
<evidence type="ECO:0000313" key="1">
    <source>
        <dbReference type="EMBL" id="VXB50498.1"/>
    </source>
</evidence>
<gene>
    <name evidence="1" type="ORF">PANT111_150090</name>
</gene>